<dbReference type="Pfam" id="PF18988">
    <property type="entry name" value="DUF5721"/>
    <property type="match status" value="1"/>
</dbReference>
<evidence type="ECO:0000313" key="1">
    <source>
        <dbReference type="EMBL" id="MST56698.1"/>
    </source>
</evidence>
<sequence>MIALQITSTKNFMNHLLVADTFDPFLLEEATISTALTVTIDGHINKDFYPAEERGEDCIPWELQSFSKIKGLCFDLIKGKHTPLYFKFVLHMQPDKAAAMLTKAQVDPDVIRALVLNIRYDGEKTVLTTGCAYQTFTMDKSADTAWDKALKKYLDLKGISYEEL</sequence>
<name>A0A6L5YFD6_9FIRM</name>
<organism evidence="1 2">
    <name type="scientific">Waltera intestinalis</name>
    <dbReference type="NCBI Taxonomy" id="2606635"/>
    <lineage>
        <taxon>Bacteria</taxon>
        <taxon>Bacillati</taxon>
        <taxon>Bacillota</taxon>
        <taxon>Clostridia</taxon>
        <taxon>Lachnospirales</taxon>
        <taxon>Lachnospiraceae</taxon>
        <taxon>Waltera</taxon>
    </lineage>
</organism>
<comment type="caution">
    <text evidence="1">The sequence shown here is derived from an EMBL/GenBank/DDBJ whole genome shotgun (WGS) entry which is preliminary data.</text>
</comment>
<dbReference type="RefSeq" id="WP_154494799.1">
    <property type="nucleotide sequence ID" value="NZ_VUMU01000001.1"/>
</dbReference>
<protein>
    <submittedName>
        <fullName evidence="1">Uncharacterized protein</fullName>
    </submittedName>
</protein>
<dbReference type="AlphaFoldDB" id="A0A6L5YFD6"/>
<proteinExistence type="predicted"/>
<accession>A0A6L5YFD6</accession>
<dbReference type="Proteomes" id="UP000476055">
    <property type="component" value="Unassembled WGS sequence"/>
</dbReference>
<dbReference type="InterPro" id="IPR043779">
    <property type="entry name" value="DUF5721"/>
</dbReference>
<reference evidence="1 2" key="1">
    <citation type="submission" date="2019-08" db="EMBL/GenBank/DDBJ databases">
        <title>In-depth cultivation of the pig gut microbiome towards novel bacterial diversity and tailored functional studies.</title>
        <authorList>
            <person name="Wylensek D."/>
            <person name="Hitch T.C.A."/>
            <person name="Clavel T."/>
        </authorList>
    </citation>
    <scope>NUCLEOTIDE SEQUENCE [LARGE SCALE GENOMIC DNA]</scope>
    <source>
        <strain evidence="1 2">WCA3-601-WT-6H</strain>
    </source>
</reference>
<dbReference type="EMBL" id="VUMU01000001">
    <property type="protein sequence ID" value="MST56698.1"/>
    <property type="molecule type" value="Genomic_DNA"/>
</dbReference>
<gene>
    <name evidence="1" type="ORF">FYJ59_00270</name>
</gene>
<keyword evidence="2" id="KW-1185">Reference proteome</keyword>
<evidence type="ECO:0000313" key="2">
    <source>
        <dbReference type="Proteomes" id="UP000476055"/>
    </source>
</evidence>